<feature type="region of interest" description="Disordered" evidence="9">
    <location>
        <begin position="658"/>
        <end position="682"/>
    </location>
</feature>
<dbReference type="RefSeq" id="WP_086888559.1">
    <property type="nucleotide sequence ID" value="NZ_CP019893.1"/>
</dbReference>
<evidence type="ECO:0000256" key="6">
    <source>
        <dbReference type="ARBA" id="ARBA00022840"/>
    </source>
</evidence>
<evidence type="ECO:0000256" key="7">
    <source>
        <dbReference type="ARBA" id="ARBA00022967"/>
    </source>
</evidence>
<dbReference type="EMBL" id="CP019893">
    <property type="protein sequence ID" value="ARS90182.1"/>
    <property type="molecule type" value="Genomic_DNA"/>
</dbReference>
<evidence type="ECO:0000256" key="2">
    <source>
        <dbReference type="ARBA" id="ARBA00022448"/>
    </source>
</evidence>
<keyword evidence="4" id="KW-0997">Cell inner membrane</keyword>
<dbReference type="PROSITE" id="PS00211">
    <property type="entry name" value="ABC_TRANSPORTER_1"/>
    <property type="match status" value="2"/>
</dbReference>
<keyword evidence="5" id="KW-0547">Nucleotide-binding</keyword>
<feature type="domain" description="ABC transporter" evidence="10">
    <location>
        <begin position="399"/>
        <end position="650"/>
    </location>
</feature>
<dbReference type="NCBIfam" id="NF007739">
    <property type="entry name" value="PRK10419.1"/>
    <property type="match status" value="2"/>
</dbReference>
<dbReference type="GO" id="GO:0005524">
    <property type="term" value="F:ATP binding"/>
    <property type="evidence" value="ECO:0007669"/>
    <property type="project" value="UniProtKB-KW"/>
</dbReference>
<dbReference type="GeneID" id="32894593"/>
<dbReference type="Pfam" id="PF08352">
    <property type="entry name" value="oligo_HPY"/>
    <property type="match status" value="2"/>
</dbReference>
<dbReference type="GO" id="GO:0016887">
    <property type="term" value="F:ATP hydrolysis activity"/>
    <property type="evidence" value="ECO:0007669"/>
    <property type="project" value="InterPro"/>
</dbReference>
<dbReference type="GO" id="GO:0005886">
    <property type="term" value="C:plasma membrane"/>
    <property type="evidence" value="ECO:0007669"/>
    <property type="project" value="UniProtKB-SubCell"/>
</dbReference>
<protein>
    <submittedName>
        <fullName evidence="11">Glutathione ABC transporter ATP-binding protein</fullName>
    </submittedName>
</protein>
<evidence type="ECO:0000256" key="4">
    <source>
        <dbReference type="ARBA" id="ARBA00022519"/>
    </source>
</evidence>
<dbReference type="SMART" id="SM00382">
    <property type="entry name" value="AAA"/>
    <property type="match status" value="2"/>
</dbReference>
<sequence length="725" mass="76945">MPLEVSDLHVRFRTRSGPVHAVNGATFTVDAGEIVGLVGESGCGKSVTARSIVRLEDPGEIVRGSVTFDGTDLTAADDRTLRRVRGRELAMVFQDPETTLNPTYTVGEQIAEAIRVHRDPAAQPFVRELLAGVTSRLGSSETRERVLELLAEVGIPDPDARIDDYPHQFSGGMRQRVMLAIALARRPSLLIADEPTTALDTTTQAAILDRLATLNDEYGMGIVLISHDLGVVSRLCDRIVVMYDGVVVESGPTEALLSNPGHPYTKALLGCLPGRSTPSEPLPTVGGTPPDGSPPPAGCVFADRCPFAREDCRSAEQPVVTLESGQTVRCGVPAARGADLESLREAIRVDRPGTGMSTTDDEAASVAVDGGVATGAVTARTQNSASTSGQPTPDADPILELEGVTRSFRTSEGLIDRFVGTDERLTAVSDVSLSLRAGETLGLVGESGCGKSTLARLIAGLESPTAGTVSLHGEPVDDVDSRRPDQLADVGVVFQHPGSSLDPRLTVGESIAEPLVEAGWAADRREARIDDLLSLVDLPTDLADRYPRQLSGGQRQRVAIARALALEPSLIVLDEPTAALDVSIQATVLNLLSRLQSDLDLAYLFVSHDLEVVRHVADRVATMYLGRLLEVGPASQVLSRPAHPYTATLLEAIPGRDGSADAGGLAGEPPSPTDRPSGCPFHPRCPMADDDCLTQHPDWQAVGEAVSRCHYAEESATERESEFDN</sequence>
<keyword evidence="6 11" id="KW-0067">ATP-binding</keyword>
<proteinExistence type="predicted"/>
<evidence type="ECO:0000256" key="3">
    <source>
        <dbReference type="ARBA" id="ARBA00022475"/>
    </source>
</evidence>
<dbReference type="PANTHER" id="PTHR43297">
    <property type="entry name" value="OLIGOPEPTIDE TRANSPORT ATP-BINDING PROTEIN APPD"/>
    <property type="match status" value="1"/>
</dbReference>
<dbReference type="AlphaFoldDB" id="A0A2Z2HSR9"/>
<dbReference type="CDD" id="cd03257">
    <property type="entry name" value="ABC_NikE_OppD_transporters"/>
    <property type="match status" value="2"/>
</dbReference>
<dbReference type="KEGG" id="naj:B1756_10905"/>
<evidence type="ECO:0000313" key="12">
    <source>
        <dbReference type="Proteomes" id="UP000250088"/>
    </source>
</evidence>
<organism evidence="11 12">
    <name type="scientific">Natrarchaeobaculum aegyptiacum</name>
    <dbReference type="NCBI Taxonomy" id="745377"/>
    <lineage>
        <taxon>Archaea</taxon>
        <taxon>Methanobacteriati</taxon>
        <taxon>Methanobacteriota</taxon>
        <taxon>Stenosarchaea group</taxon>
        <taxon>Halobacteria</taxon>
        <taxon>Halobacteriales</taxon>
        <taxon>Natrialbaceae</taxon>
        <taxon>Natrarchaeobaculum</taxon>
    </lineage>
</organism>
<keyword evidence="2" id="KW-0813">Transport</keyword>
<dbReference type="NCBIfam" id="NF008453">
    <property type="entry name" value="PRK11308.1"/>
    <property type="match status" value="2"/>
</dbReference>
<dbReference type="FunFam" id="3.40.50.300:FF:000016">
    <property type="entry name" value="Oligopeptide ABC transporter ATP-binding component"/>
    <property type="match status" value="2"/>
</dbReference>
<dbReference type="InterPro" id="IPR003439">
    <property type="entry name" value="ABC_transporter-like_ATP-bd"/>
</dbReference>
<dbReference type="Gene3D" id="3.40.50.300">
    <property type="entry name" value="P-loop containing nucleotide triphosphate hydrolases"/>
    <property type="match status" value="2"/>
</dbReference>
<keyword evidence="7" id="KW-1278">Translocase</keyword>
<dbReference type="OrthoDB" id="18209at2157"/>
<dbReference type="SUPFAM" id="SSF52540">
    <property type="entry name" value="P-loop containing nucleoside triphosphate hydrolases"/>
    <property type="match status" value="2"/>
</dbReference>
<comment type="subcellular location">
    <subcellularLocation>
        <location evidence="1">Cell membrane</location>
        <topology evidence="1">Peripheral membrane protein</topology>
    </subcellularLocation>
</comment>
<keyword evidence="8" id="KW-0472">Membrane</keyword>
<dbReference type="PROSITE" id="PS50893">
    <property type="entry name" value="ABC_TRANSPORTER_2"/>
    <property type="match status" value="2"/>
</dbReference>
<evidence type="ECO:0000259" key="10">
    <source>
        <dbReference type="PROSITE" id="PS50893"/>
    </source>
</evidence>
<evidence type="ECO:0000256" key="5">
    <source>
        <dbReference type="ARBA" id="ARBA00022741"/>
    </source>
</evidence>
<dbReference type="GO" id="GO:0015833">
    <property type="term" value="P:peptide transport"/>
    <property type="evidence" value="ECO:0007669"/>
    <property type="project" value="InterPro"/>
</dbReference>
<dbReference type="InterPro" id="IPR013563">
    <property type="entry name" value="Oligopep_ABC_C"/>
</dbReference>
<dbReference type="InterPro" id="IPR050388">
    <property type="entry name" value="ABC_Ni/Peptide_Import"/>
</dbReference>
<gene>
    <name evidence="11" type="ORF">B1756_10905</name>
</gene>
<dbReference type="Proteomes" id="UP000250088">
    <property type="component" value="Chromosome"/>
</dbReference>
<dbReference type="InterPro" id="IPR017871">
    <property type="entry name" value="ABC_transporter-like_CS"/>
</dbReference>
<name>A0A2Z2HSR9_9EURY</name>
<keyword evidence="12" id="KW-1185">Reference proteome</keyword>
<dbReference type="Pfam" id="PF00005">
    <property type="entry name" value="ABC_tran"/>
    <property type="match status" value="2"/>
</dbReference>
<feature type="domain" description="ABC transporter" evidence="10">
    <location>
        <begin position="3"/>
        <end position="269"/>
    </location>
</feature>
<evidence type="ECO:0000256" key="9">
    <source>
        <dbReference type="SAM" id="MobiDB-lite"/>
    </source>
</evidence>
<evidence type="ECO:0000256" key="1">
    <source>
        <dbReference type="ARBA" id="ARBA00004202"/>
    </source>
</evidence>
<dbReference type="NCBIfam" id="TIGR01727">
    <property type="entry name" value="oligo_HPY"/>
    <property type="match status" value="2"/>
</dbReference>
<reference evidence="12" key="1">
    <citation type="submission" date="2017-02" db="EMBL/GenBank/DDBJ databases">
        <title>Natronthermophilus aegyptiacus gen. nov.,sp. nov., an aerobic, extremely halophilic alkalithermophilic archaeon isolated from the athalassohaline Wadi An Natrun, Egypt.</title>
        <authorList>
            <person name="Zhao B."/>
        </authorList>
    </citation>
    <scope>NUCLEOTIDE SEQUENCE [LARGE SCALE GENOMIC DNA]</scope>
    <source>
        <strain evidence="12">JW/NM-HA 15</strain>
    </source>
</reference>
<dbReference type="InterPro" id="IPR003593">
    <property type="entry name" value="AAA+_ATPase"/>
</dbReference>
<keyword evidence="3" id="KW-1003">Cell membrane</keyword>
<accession>A0A2Z2HSR9</accession>
<dbReference type="InterPro" id="IPR027417">
    <property type="entry name" value="P-loop_NTPase"/>
</dbReference>
<evidence type="ECO:0000313" key="11">
    <source>
        <dbReference type="EMBL" id="ARS90182.1"/>
    </source>
</evidence>
<evidence type="ECO:0000256" key="8">
    <source>
        <dbReference type="ARBA" id="ARBA00023136"/>
    </source>
</evidence>
<dbReference type="PANTHER" id="PTHR43297:SF14">
    <property type="entry name" value="ATPASE AAA-TYPE CORE DOMAIN-CONTAINING PROTEIN"/>
    <property type="match status" value="1"/>
</dbReference>